<protein>
    <submittedName>
        <fullName evidence="2">VOC family protein</fullName>
    </submittedName>
</protein>
<evidence type="ECO:0000313" key="3">
    <source>
        <dbReference type="Proteomes" id="UP001374803"/>
    </source>
</evidence>
<accession>A0ABZ2LEV7</accession>
<dbReference type="Pfam" id="PF00903">
    <property type="entry name" value="Glyoxalase"/>
    <property type="match status" value="1"/>
</dbReference>
<dbReference type="PROSITE" id="PS51819">
    <property type="entry name" value="VOC"/>
    <property type="match status" value="1"/>
</dbReference>
<sequence>MTLSLKNLVRGVDHLTLPVGDLVLAERFYVDLLGATVVARFDDAAAFHEQRPERTGELKNGENSPLHLSLRFGNGPGPRVDLFLQGGGQPALERGHPHLALAVTGEDMDRARDVLAAVDVPFDGPRRLGPPGQASLYFLDPFGNKLEFVTHAYAGEVSVGAPDLRKLAPAT</sequence>
<dbReference type="CDD" id="cd06587">
    <property type="entry name" value="VOC"/>
    <property type="match status" value="1"/>
</dbReference>
<dbReference type="Proteomes" id="UP001374803">
    <property type="component" value="Chromosome"/>
</dbReference>
<dbReference type="EMBL" id="CP089983">
    <property type="protein sequence ID" value="WXB09474.1"/>
    <property type="molecule type" value="Genomic_DNA"/>
</dbReference>
<feature type="domain" description="VOC" evidence="1">
    <location>
        <begin position="11"/>
        <end position="151"/>
    </location>
</feature>
<organism evidence="2 3">
    <name type="scientific">Pendulispora rubella</name>
    <dbReference type="NCBI Taxonomy" id="2741070"/>
    <lineage>
        <taxon>Bacteria</taxon>
        <taxon>Pseudomonadati</taxon>
        <taxon>Myxococcota</taxon>
        <taxon>Myxococcia</taxon>
        <taxon>Myxococcales</taxon>
        <taxon>Sorangiineae</taxon>
        <taxon>Pendulisporaceae</taxon>
        <taxon>Pendulispora</taxon>
    </lineage>
</organism>
<name>A0ABZ2LEV7_9BACT</name>
<dbReference type="InterPro" id="IPR050383">
    <property type="entry name" value="GlyoxalaseI/FosfomycinResist"/>
</dbReference>
<gene>
    <name evidence="2" type="ORF">LVJ94_19860</name>
</gene>
<dbReference type="PANTHER" id="PTHR21366:SF14">
    <property type="entry name" value="GLYOXALASE DOMAIN-CONTAINING PROTEIN 5"/>
    <property type="match status" value="1"/>
</dbReference>
<dbReference type="InterPro" id="IPR004360">
    <property type="entry name" value="Glyas_Fos-R_dOase_dom"/>
</dbReference>
<dbReference type="InterPro" id="IPR037523">
    <property type="entry name" value="VOC_core"/>
</dbReference>
<dbReference type="RefSeq" id="WP_394839147.1">
    <property type="nucleotide sequence ID" value="NZ_CP089929.1"/>
</dbReference>
<dbReference type="PANTHER" id="PTHR21366">
    <property type="entry name" value="GLYOXALASE FAMILY PROTEIN"/>
    <property type="match status" value="1"/>
</dbReference>
<dbReference type="SUPFAM" id="SSF54593">
    <property type="entry name" value="Glyoxalase/Bleomycin resistance protein/Dihydroxybiphenyl dioxygenase"/>
    <property type="match status" value="1"/>
</dbReference>
<evidence type="ECO:0000313" key="2">
    <source>
        <dbReference type="EMBL" id="WXB09474.1"/>
    </source>
</evidence>
<proteinExistence type="predicted"/>
<evidence type="ECO:0000259" key="1">
    <source>
        <dbReference type="PROSITE" id="PS51819"/>
    </source>
</evidence>
<keyword evidence="3" id="KW-1185">Reference proteome</keyword>
<dbReference type="InterPro" id="IPR029068">
    <property type="entry name" value="Glyas_Bleomycin-R_OHBP_Dase"/>
</dbReference>
<reference evidence="2" key="1">
    <citation type="submission" date="2021-12" db="EMBL/GenBank/DDBJ databases">
        <title>Discovery of the Pendulisporaceae a myxobacterial family with distinct sporulation behavior and unique specialized metabolism.</title>
        <authorList>
            <person name="Garcia R."/>
            <person name="Popoff A."/>
            <person name="Bader C.D."/>
            <person name="Loehr J."/>
            <person name="Walesch S."/>
            <person name="Walt C."/>
            <person name="Boldt J."/>
            <person name="Bunk B."/>
            <person name="Haeckl F.J.F.P.J."/>
            <person name="Gunesch A.P."/>
            <person name="Birkelbach J."/>
            <person name="Nuebel U."/>
            <person name="Pietschmann T."/>
            <person name="Bach T."/>
            <person name="Mueller R."/>
        </authorList>
    </citation>
    <scope>NUCLEOTIDE SEQUENCE</scope>
    <source>
        <strain evidence="2">MSr11367</strain>
    </source>
</reference>
<dbReference type="Gene3D" id="3.10.180.10">
    <property type="entry name" value="2,3-Dihydroxybiphenyl 1,2-Dioxygenase, domain 1"/>
    <property type="match status" value="1"/>
</dbReference>